<reference evidence="1" key="1">
    <citation type="journal article" date="2020" name="Stud. Mycol.">
        <title>101 Dothideomycetes genomes: a test case for predicting lifestyles and emergence of pathogens.</title>
        <authorList>
            <person name="Haridas S."/>
            <person name="Albert R."/>
            <person name="Binder M."/>
            <person name="Bloem J."/>
            <person name="Labutti K."/>
            <person name="Salamov A."/>
            <person name="Andreopoulos B."/>
            <person name="Baker S."/>
            <person name="Barry K."/>
            <person name="Bills G."/>
            <person name="Bluhm B."/>
            <person name="Cannon C."/>
            <person name="Castanera R."/>
            <person name="Culley D."/>
            <person name="Daum C."/>
            <person name="Ezra D."/>
            <person name="Gonzalez J."/>
            <person name="Henrissat B."/>
            <person name="Kuo A."/>
            <person name="Liang C."/>
            <person name="Lipzen A."/>
            <person name="Lutzoni F."/>
            <person name="Magnuson J."/>
            <person name="Mondo S."/>
            <person name="Nolan M."/>
            <person name="Ohm R."/>
            <person name="Pangilinan J."/>
            <person name="Park H.-J."/>
            <person name="Ramirez L."/>
            <person name="Alfaro M."/>
            <person name="Sun H."/>
            <person name="Tritt A."/>
            <person name="Yoshinaga Y."/>
            <person name="Zwiers L.-H."/>
            <person name="Turgeon B."/>
            <person name="Goodwin S."/>
            <person name="Spatafora J."/>
            <person name="Crous P."/>
            <person name="Grigoriev I."/>
        </authorList>
    </citation>
    <scope>NUCLEOTIDE SEQUENCE</scope>
    <source>
        <strain evidence="1">CBS 130266</strain>
    </source>
</reference>
<dbReference type="Proteomes" id="UP000800235">
    <property type="component" value="Unassembled WGS sequence"/>
</dbReference>
<feature type="non-terminal residue" evidence="1">
    <location>
        <position position="62"/>
    </location>
</feature>
<evidence type="ECO:0000313" key="1">
    <source>
        <dbReference type="EMBL" id="KAF2415953.1"/>
    </source>
</evidence>
<evidence type="ECO:0000313" key="2">
    <source>
        <dbReference type="Proteomes" id="UP000800235"/>
    </source>
</evidence>
<dbReference type="OrthoDB" id="410701at2759"/>
<protein>
    <submittedName>
        <fullName evidence="1">Uncharacterized protein</fullName>
    </submittedName>
</protein>
<organism evidence="1 2">
    <name type="scientific">Tothia fuscella</name>
    <dbReference type="NCBI Taxonomy" id="1048955"/>
    <lineage>
        <taxon>Eukaryota</taxon>
        <taxon>Fungi</taxon>
        <taxon>Dikarya</taxon>
        <taxon>Ascomycota</taxon>
        <taxon>Pezizomycotina</taxon>
        <taxon>Dothideomycetes</taxon>
        <taxon>Pleosporomycetidae</taxon>
        <taxon>Venturiales</taxon>
        <taxon>Cylindrosympodiaceae</taxon>
        <taxon>Tothia</taxon>
    </lineage>
</organism>
<dbReference type="EMBL" id="MU007174">
    <property type="protein sequence ID" value="KAF2415953.1"/>
    <property type="molecule type" value="Genomic_DNA"/>
</dbReference>
<proteinExistence type="predicted"/>
<comment type="caution">
    <text evidence="1">The sequence shown here is derived from an EMBL/GenBank/DDBJ whole genome shotgun (WGS) entry which is preliminary data.</text>
</comment>
<gene>
    <name evidence="1" type="ORF">EJ08DRAFT_120233</name>
</gene>
<name>A0A9P4TSG0_9PEZI</name>
<accession>A0A9P4TSG0</accession>
<keyword evidence="2" id="KW-1185">Reference proteome</keyword>
<sequence length="62" mass="6794">MEKHVSYLVERIALWPSGGILATKRGLRDGSGPTEEALKVDGERFLSLSRLPALQAGAKRFL</sequence>
<dbReference type="AlphaFoldDB" id="A0A9P4TSG0"/>